<accession>A0A7X4GPR5</accession>
<gene>
    <name evidence="2" type="ORF">GTP45_10745</name>
</gene>
<dbReference type="InterPro" id="IPR013424">
    <property type="entry name" value="Ice-binding_C"/>
</dbReference>
<organism evidence="2 3">
    <name type="scientific">Duganella rivi</name>
    <dbReference type="NCBI Taxonomy" id="2666083"/>
    <lineage>
        <taxon>Bacteria</taxon>
        <taxon>Pseudomonadati</taxon>
        <taxon>Pseudomonadota</taxon>
        <taxon>Betaproteobacteria</taxon>
        <taxon>Burkholderiales</taxon>
        <taxon>Oxalobacteraceae</taxon>
        <taxon>Telluria group</taxon>
        <taxon>Duganella</taxon>
    </lineage>
</organism>
<evidence type="ECO:0000313" key="2">
    <source>
        <dbReference type="EMBL" id="MYM67308.1"/>
    </source>
</evidence>
<dbReference type="AlphaFoldDB" id="A0A7X4GPR5"/>
<dbReference type="EMBL" id="WWCK01000003">
    <property type="protein sequence ID" value="MYM67308.1"/>
    <property type="molecule type" value="Genomic_DNA"/>
</dbReference>
<comment type="caution">
    <text evidence="2">The sequence shown here is derived from an EMBL/GenBank/DDBJ whole genome shotgun (WGS) entry which is preliminary data.</text>
</comment>
<dbReference type="Proteomes" id="UP000450012">
    <property type="component" value="Unassembled WGS sequence"/>
</dbReference>
<sequence length="230" mass="24105">MADKLAFEDANGNPLSGIIKDAEGFAQGDYVVHGYALDPAPGSLVGAIIDGASNSGACVALACGVGNPSSYYAALNDGIIEIEHSKAGQAFSLQSFDASFIGGIYEGLGQPVAGVLRVQGFRADNSTIWQDFELQGRDFNTTGFDFAHFVTSQEFGSQQFVAIDFFGFSCNFDGDCTAFENLKGQFGIDNIEVSAVPEPSSWLMLGSGLLGLGWLSRRRQVAASAQGAAA</sequence>
<proteinExistence type="predicted"/>
<feature type="domain" description="Ice-binding protein C-terminal" evidence="1">
    <location>
        <begin position="195"/>
        <end position="218"/>
    </location>
</feature>
<evidence type="ECO:0000313" key="3">
    <source>
        <dbReference type="Proteomes" id="UP000450012"/>
    </source>
</evidence>
<dbReference type="Pfam" id="PF07589">
    <property type="entry name" value="PEP-CTERM"/>
    <property type="match status" value="1"/>
</dbReference>
<dbReference type="NCBIfam" id="NF038120">
    <property type="entry name" value="PEP_CTERM_QFxxD"/>
    <property type="match status" value="1"/>
</dbReference>
<protein>
    <submittedName>
        <fullName evidence="2">PEP-CTERM sorting domain-containing protein</fullName>
    </submittedName>
</protein>
<dbReference type="NCBIfam" id="TIGR02595">
    <property type="entry name" value="PEP_CTERM"/>
    <property type="match status" value="1"/>
</dbReference>
<name>A0A7X4GPR5_9BURK</name>
<reference evidence="2 3" key="1">
    <citation type="submission" date="2019-12" db="EMBL/GenBank/DDBJ databases">
        <title>Novel species isolated from a subtropical stream in China.</title>
        <authorList>
            <person name="Lu H."/>
        </authorList>
    </citation>
    <scope>NUCLEOTIDE SEQUENCE [LARGE SCALE GENOMIC DNA]</scope>
    <source>
        <strain evidence="2 3">FT55W</strain>
    </source>
</reference>
<evidence type="ECO:0000259" key="1">
    <source>
        <dbReference type="Pfam" id="PF07589"/>
    </source>
</evidence>
<keyword evidence="3" id="KW-1185">Reference proteome</keyword>